<feature type="compositionally biased region" description="Basic and acidic residues" evidence="3">
    <location>
        <begin position="350"/>
        <end position="360"/>
    </location>
</feature>
<feature type="region of interest" description="Disordered" evidence="3">
    <location>
        <begin position="287"/>
        <end position="376"/>
    </location>
</feature>
<protein>
    <submittedName>
        <fullName evidence="4">Protein IQ-DOMAIN 1</fullName>
    </submittedName>
</protein>
<dbReference type="Pfam" id="PF00612">
    <property type="entry name" value="IQ"/>
    <property type="match status" value="1"/>
</dbReference>
<keyword evidence="5" id="KW-1185">Reference proteome</keyword>
<dbReference type="Proteomes" id="UP000516437">
    <property type="component" value="Chromosome 3"/>
</dbReference>
<dbReference type="OrthoDB" id="779903at2759"/>
<reference evidence="4 5" key="1">
    <citation type="journal article" date="2019" name="Plant Biotechnol. J.">
        <title>The red bayberry genome and genetic basis of sex determination.</title>
        <authorList>
            <person name="Jia H.M."/>
            <person name="Jia H.J."/>
            <person name="Cai Q.L."/>
            <person name="Wang Y."/>
            <person name="Zhao H.B."/>
            <person name="Yang W.F."/>
            <person name="Wang G.Y."/>
            <person name="Li Y.H."/>
            <person name="Zhan D.L."/>
            <person name="Shen Y.T."/>
            <person name="Niu Q.F."/>
            <person name="Chang L."/>
            <person name="Qiu J."/>
            <person name="Zhao L."/>
            <person name="Xie H.B."/>
            <person name="Fu W.Y."/>
            <person name="Jin J."/>
            <person name="Li X.W."/>
            <person name="Jiao Y."/>
            <person name="Zhou C.C."/>
            <person name="Tu T."/>
            <person name="Chai C.Y."/>
            <person name="Gao J.L."/>
            <person name="Fan L.J."/>
            <person name="van de Weg E."/>
            <person name="Wang J.Y."/>
            <person name="Gao Z.S."/>
        </authorList>
    </citation>
    <scope>NUCLEOTIDE SEQUENCE [LARGE SCALE GENOMIC DNA]</scope>
    <source>
        <tissue evidence="4">Leaves</tissue>
    </source>
</reference>
<evidence type="ECO:0000256" key="3">
    <source>
        <dbReference type="SAM" id="MobiDB-lite"/>
    </source>
</evidence>
<proteinExistence type="inferred from homology"/>
<evidence type="ECO:0000313" key="4">
    <source>
        <dbReference type="EMBL" id="KAB1219300.1"/>
    </source>
</evidence>
<feature type="compositionally biased region" description="Polar residues" evidence="3">
    <location>
        <begin position="294"/>
        <end position="309"/>
    </location>
</feature>
<name>A0A6A1W938_9ROSI</name>
<evidence type="ECO:0000256" key="1">
    <source>
        <dbReference type="ARBA" id="ARBA00022860"/>
    </source>
</evidence>
<dbReference type="PROSITE" id="PS50096">
    <property type="entry name" value="IQ"/>
    <property type="match status" value="1"/>
</dbReference>
<comment type="similarity">
    <text evidence="2">Belongs to the IQD family.</text>
</comment>
<dbReference type="Gene3D" id="1.20.5.190">
    <property type="match status" value="1"/>
</dbReference>
<dbReference type="AlphaFoldDB" id="A0A6A1W938"/>
<sequence>MGITGGLARSVFSRNWSVGTRESSVRSNVVERKRWSSVRAYLCGNEFNSVLAEEDSASVKSSEATVTQSILEDLTDNNPDIQNGENKEDELVEKQDSNIKLLPEENAAILIQSAFRGFLARREIKGIILDGKKRLEESPSRESVGTSIEVQTGNSVEVVSIREERVALHHLVQQKGRTQVLKLKEDWDDSTVSSNISEMRIQNRLEATTRRERALAYAFSQQLRVCSKRKQTKAGGKEPNMGWSWLERWMATRIPETSSVDNRINNQLGQFDINQCSMLGKRVPDVAGEEKESCGSNDVSGQFDSSNITAPKERERLKPTQNRLKATRSFSRRKTVPCPKEYAKVYQKNASKETENDIRNKQNQSGSKKEIKYKNT</sequence>
<comment type="caution">
    <text evidence="4">The sequence shown here is derived from an EMBL/GenBank/DDBJ whole genome shotgun (WGS) entry which is preliminary data.</text>
</comment>
<dbReference type="SMART" id="SM00015">
    <property type="entry name" value="IQ"/>
    <property type="match status" value="1"/>
</dbReference>
<organism evidence="4 5">
    <name type="scientific">Morella rubra</name>
    <name type="common">Chinese bayberry</name>
    <dbReference type="NCBI Taxonomy" id="262757"/>
    <lineage>
        <taxon>Eukaryota</taxon>
        <taxon>Viridiplantae</taxon>
        <taxon>Streptophyta</taxon>
        <taxon>Embryophyta</taxon>
        <taxon>Tracheophyta</taxon>
        <taxon>Spermatophyta</taxon>
        <taxon>Magnoliopsida</taxon>
        <taxon>eudicotyledons</taxon>
        <taxon>Gunneridae</taxon>
        <taxon>Pentapetalae</taxon>
        <taxon>rosids</taxon>
        <taxon>fabids</taxon>
        <taxon>Fagales</taxon>
        <taxon>Myricaceae</taxon>
        <taxon>Morella</taxon>
    </lineage>
</organism>
<gene>
    <name evidence="4" type="ORF">CJ030_MR3G001217</name>
</gene>
<evidence type="ECO:0000256" key="2">
    <source>
        <dbReference type="ARBA" id="ARBA00024341"/>
    </source>
</evidence>
<dbReference type="EMBL" id="RXIC02000021">
    <property type="protein sequence ID" value="KAB1219300.1"/>
    <property type="molecule type" value="Genomic_DNA"/>
</dbReference>
<accession>A0A6A1W938</accession>
<dbReference type="GO" id="GO:0005516">
    <property type="term" value="F:calmodulin binding"/>
    <property type="evidence" value="ECO:0007669"/>
    <property type="project" value="UniProtKB-KW"/>
</dbReference>
<evidence type="ECO:0000313" key="5">
    <source>
        <dbReference type="Proteomes" id="UP000516437"/>
    </source>
</evidence>
<feature type="compositionally biased region" description="Basic and acidic residues" evidence="3">
    <location>
        <begin position="367"/>
        <end position="376"/>
    </location>
</feature>
<dbReference type="CDD" id="cd23767">
    <property type="entry name" value="IQCD"/>
    <property type="match status" value="1"/>
</dbReference>
<dbReference type="PANTHER" id="PTHR32295">
    <property type="entry name" value="IQ-DOMAIN 5-RELATED"/>
    <property type="match status" value="1"/>
</dbReference>
<keyword evidence="1" id="KW-0112">Calmodulin-binding</keyword>
<dbReference type="PANTHER" id="PTHR32295:SF15">
    <property type="entry name" value="PROTEIN IQ-DOMAIN 33"/>
    <property type="match status" value="1"/>
</dbReference>
<dbReference type="InterPro" id="IPR000048">
    <property type="entry name" value="IQ_motif_EF-hand-BS"/>
</dbReference>